<gene>
    <name evidence="1" type="ORF">METZ01_LOCUS452518</name>
</gene>
<feature type="non-terminal residue" evidence="1">
    <location>
        <position position="186"/>
    </location>
</feature>
<sequence>MIRGIDLFDDFIGDPRYSAFAAIAEPLDQQMRALVAEAEIEEGVTYDCIAGGDHGDAKVHAVAAHAKITAAHELGKELDRTARTILRAEQSSSSTYVGKLAETPARKAFIKLHRNPGLTPAEQEPLLSIIILSPDGAAWAVLVSERVLRRPWKAAEPIIATSTEHSFLYASIHRMPFLAGEAAISR</sequence>
<reference evidence="1" key="1">
    <citation type="submission" date="2018-05" db="EMBL/GenBank/DDBJ databases">
        <authorList>
            <person name="Lanie J.A."/>
            <person name="Ng W.-L."/>
            <person name="Kazmierczak K.M."/>
            <person name="Andrzejewski T.M."/>
            <person name="Davidsen T.M."/>
            <person name="Wayne K.J."/>
            <person name="Tettelin H."/>
            <person name="Glass J.I."/>
            <person name="Rusch D."/>
            <person name="Podicherti R."/>
            <person name="Tsui H.-C.T."/>
            <person name="Winkler M.E."/>
        </authorList>
    </citation>
    <scope>NUCLEOTIDE SEQUENCE</scope>
</reference>
<name>A0A382ZVY1_9ZZZZ</name>
<accession>A0A382ZVY1</accession>
<dbReference type="EMBL" id="UINC01187117">
    <property type="protein sequence ID" value="SVD99664.1"/>
    <property type="molecule type" value="Genomic_DNA"/>
</dbReference>
<protein>
    <submittedName>
        <fullName evidence="1">Uncharacterized protein</fullName>
    </submittedName>
</protein>
<evidence type="ECO:0000313" key="1">
    <source>
        <dbReference type="EMBL" id="SVD99664.1"/>
    </source>
</evidence>
<organism evidence="1">
    <name type="scientific">marine metagenome</name>
    <dbReference type="NCBI Taxonomy" id="408172"/>
    <lineage>
        <taxon>unclassified sequences</taxon>
        <taxon>metagenomes</taxon>
        <taxon>ecological metagenomes</taxon>
    </lineage>
</organism>
<proteinExistence type="predicted"/>
<dbReference type="AlphaFoldDB" id="A0A382ZVY1"/>